<sequence>MRNMNLVSIGSMALILGATAFSAGCGDDTETTTGSGGGTTASSSAGEGGGGGTGGSGEGGSGEGGGGGTGGSEECVTCSAPLVADADPADLCESSIPKYQAVTQCICETCGAADGDPCYVACTTDEVADAACEACGTEAATTAEGACIEQGTACLLDGQ</sequence>
<proteinExistence type="predicted"/>
<dbReference type="PROSITE" id="PS51257">
    <property type="entry name" value="PROKAR_LIPOPROTEIN"/>
    <property type="match status" value="1"/>
</dbReference>
<keyword evidence="4" id="KW-1185">Reference proteome</keyword>
<dbReference type="EMBL" id="AM746676">
    <property type="protein sequence ID" value="CAN96626.1"/>
    <property type="molecule type" value="Genomic_DNA"/>
</dbReference>
<organism evidence="3 4">
    <name type="scientific">Sorangium cellulosum (strain So ce56)</name>
    <name type="common">Polyangium cellulosum (strain So ce56)</name>
    <dbReference type="NCBI Taxonomy" id="448385"/>
    <lineage>
        <taxon>Bacteria</taxon>
        <taxon>Pseudomonadati</taxon>
        <taxon>Myxococcota</taxon>
        <taxon>Polyangia</taxon>
        <taxon>Polyangiales</taxon>
        <taxon>Polyangiaceae</taxon>
        <taxon>Sorangium</taxon>
    </lineage>
</organism>
<keyword evidence="2" id="KW-0732">Signal</keyword>
<evidence type="ECO:0000313" key="4">
    <source>
        <dbReference type="Proteomes" id="UP000002139"/>
    </source>
</evidence>
<feature type="signal peptide" evidence="2">
    <location>
        <begin position="1"/>
        <end position="23"/>
    </location>
</feature>
<evidence type="ECO:0000313" key="3">
    <source>
        <dbReference type="EMBL" id="CAN96626.1"/>
    </source>
</evidence>
<feature type="compositionally biased region" description="Gly residues" evidence="1">
    <location>
        <begin position="46"/>
        <end position="71"/>
    </location>
</feature>
<evidence type="ECO:0000256" key="2">
    <source>
        <dbReference type="SAM" id="SignalP"/>
    </source>
</evidence>
<feature type="chain" id="PRO_5002735321" description="Secreted protein" evidence="2">
    <location>
        <begin position="24"/>
        <end position="159"/>
    </location>
</feature>
<accession>A9GKR0</accession>
<reference evidence="3 4" key="1">
    <citation type="journal article" date="2007" name="Nat. Biotechnol.">
        <title>Complete genome sequence of the myxobacterium Sorangium cellulosum.</title>
        <authorList>
            <person name="Schneiker S."/>
            <person name="Perlova O."/>
            <person name="Kaiser O."/>
            <person name="Gerth K."/>
            <person name="Alici A."/>
            <person name="Altmeyer M.O."/>
            <person name="Bartels D."/>
            <person name="Bekel T."/>
            <person name="Beyer S."/>
            <person name="Bode E."/>
            <person name="Bode H.B."/>
            <person name="Bolten C.J."/>
            <person name="Choudhuri J.V."/>
            <person name="Doss S."/>
            <person name="Elnakady Y.A."/>
            <person name="Frank B."/>
            <person name="Gaigalat L."/>
            <person name="Goesmann A."/>
            <person name="Groeger C."/>
            <person name="Gross F."/>
            <person name="Jelsbak L."/>
            <person name="Jelsbak L."/>
            <person name="Kalinowski J."/>
            <person name="Kegler C."/>
            <person name="Knauber T."/>
            <person name="Konietzny S."/>
            <person name="Kopp M."/>
            <person name="Krause L."/>
            <person name="Krug D."/>
            <person name="Linke B."/>
            <person name="Mahmud T."/>
            <person name="Martinez-Arias R."/>
            <person name="McHardy A.C."/>
            <person name="Merai M."/>
            <person name="Meyer F."/>
            <person name="Mormann S."/>
            <person name="Munoz-Dorado J."/>
            <person name="Perez J."/>
            <person name="Pradella S."/>
            <person name="Rachid S."/>
            <person name="Raddatz G."/>
            <person name="Rosenau F."/>
            <person name="Rueckert C."/>
            <person name="Sasse F."/>
            <person name="Scharfe M."/>
            <person name="Schuster S.C."/>
            <person name="Suen G."/>
            <person name="Treuner-Lange A."/>
            <person name="Velicer G.J."/>
            <person name="Vorholter F.-J."/>
            <person name="Weissman K.J."/>
            <person name="Welch R.D."/>
            <person name="Wenzel S.C."/>
            <person name="Whitworth D.E."/>
            <person name="Wilhelm S."/>
            <person name="Wittmann C."/>
            <person name="Bloecker H."/>
            <person name="Puehler A."/>
            <person name="Mueller R."/>
        </authorList>
    </citation>
    <scope>NUCLEOTIDE SEQUENCE [LARGE SCALE GENOMIC DNA]</scope>
    <source>
        <strain evidence="4">So ce56</strain>
    </source>
</reference>
<dbReference type="BioCyc" id="SCEL448385:SCE_RS53235-MONOMER"/>
<dbReference type="KEGG" id="scl:sce6457"/>
<protein>
    <recommendedName>
        <fullName evidence="5">Secreted protein</fullName>
    </recommendedName>
</protein>
<feature type="region of interest" description="Disordered" evidence="1">
    <location>
        <begin position="31"/>
        <end position="73"/>
    </location>
</feature>
<evidence type="ECO:0000256" key="1">
    <source>
        <dbReference type="SAM" id="MobiDB-lite"/>
    </source>
</evidence>
<dbReference type="Proteomes" id="UP000002139">
    <property type="component" value="Chromosome"/>
</dbReference>
<evidence type="ECO:0008006" key="5">
    <source>
        <dbReference type="Google" id="ProtNLM"/>
    </source>
</evidence>
<name>A9GKR0_SORC5</name>
<gene>
    <name evidence="3" type="ordered locus">sce6457</name>
</gene>
<dbReference type="AlphaFoldDB" id="A9GKR0"/>
<dbReference type="HOGENOM" id="CLU_1766818_0_0_7"/>